<protein>
    <submittedName>
        <fullName evidence="8">OmpA family protein</fullName>
    </submittedName>
</protein>
<dbReference type="InterPro" id="IPR050330">
    <property type="entry name" value="Bact_OuterMem_StrucFunc"/>
</dbReference>
<gene>
    <name evidence="8" type="ORF">JG540_07875</name>
</gene>
<dbReference type="PANTHER" id="PTHR30329">
    <property type="entry name" value="STATOR ELEMENT OF FLAGELLAR MOTOR COMPLEX"/>
    <property type="match status" value="1"/>
</dbReference>
<dbReference type="PANTHER" id="PTHR30329:SF21">
    <property type="entry name" value="LIPOPROTEIN YIAD-RELATED"/>
    <property type="match status" value="1"/>
</dbReference>
<evidence type="ECO:0000256" key="4">
    <source>
        <dbReference type="PROSITE-ProRule" id="PRU00473"/>
    </source>
</evidence>
<feature type="chain" id="PRO_5039255590" evidence="6">
    <location>
        <begin position="32"/>
        <end position="548"/>
    </location>
</feature>
<dbReference type="PRINTS" id="PR01021">
    <property type="entry name" value="OMPADOMAIN"/>
</dbReference>
<name>A0A7T7M8N8_9ACTO</name>
<evidence type="ECO:0000256" key="6">
    <source>
        <dbReference type="SAM" id="SignalP"/>
    </source>
</evidence>
<evidence type="ECO:0000256" key="2">
    <source>
        <dbReference type="ARBA" id="ARBA00023136"/>
    </source>
</evidence>
<dbReference type="SUPFAM" id="SSF103088">
    <property type="entry name" value="OmpA-like"/>
    <property type="match status" value="1"/>
</dbReference>
<dbReference type="InterPro" id="IPR006311">
    <property type="entry name" value="TAT_signal"/>
</dbReference>
<feature type="signal peptide" evidence="6">
    <location>
        <begin position="1"/>
        <end position="31"/>
    </location>
</feature>
<organism evidence="8 9">
    <name type="scientific">Actinomyces weissii</name>
    <dbReference type="NCBI Taxonomy" id="675090"/>
    <lineage>
        <taxon>Bacteria</taxon>
        <taxon>Bacillati</taxon>
        <taxon>Actinomycetota</taxon>
        <taxon>Actinomycetes</taxon>
        <taxon>Actinomycetales</taxon>
        <taxon>Actinomycetaceae</taxon>
        <taxon>Actinomyces</taxon>
    </lineage>
</organism>
<dbReference type="PROSITE" id="PS51123">
    <property type="entry name" value="OMPA_2"/>
    <property type="match status" value="1"/>
</dbReference>
<sequence length="548" mass="57672">MRKRSDLLLSRRRLLGVPVLAALAGALTACGDEYASPKPPATGASGGSTPGAPASGAPAHTPAAVPVPAGTTMRIDNLAKGKHSIEMTVGPVIRVDDSSSLLKVVAHRPQDDPGADEQIYPPLPELWLGSQSAENQGTRPLRLVDTANRRVWVSTQTAEPKDPFVEKGDTNEYYFSFGAIDAGTTRLVAMLSETGFFEVEVVEAATVPGVDGKALVAAAAPEPNRSAPLDLEFYARAFDGSSGSLTTSKDVTLSLSGDVTFATDSADLSATADAGLQVGALLIKAYPDGGSMTITGHTDDVAEDAYNLTLSEKRAQTVHQRLGELVDLSKWQVEVVGKGETEPKINDTTEEARAANRRVEVVLTPTGGTKLLPKPDGAAAQVPEPKGPSATGAAGVKVVDPHSQDEVTIYLDQVTRRGQVLLGEFRVVGGKVALSSSLNVWFRDSVGSAEYTARGEKAGLSPFSAASGVTLAVDGQYVFPLDYLPLGADGHRPLAELDLDEYAQEGKTYRVLVVWPDTGGSTVTVDRADDRESHANPWRLTDVPVVEA</sequence>
<dbReference type="InterPro" id="IPR036737">
    <property type="entry name" value="OmpA-like_sf"/>
</dbReference>
<dbReference type="InterPro" id="IPR006665">
    <property type="entry name" value="OmpA-like"/>
</dbReference>
<keyword evidence="9" id="KW-1185">Reference proteome</keyword>
<dbReference type="GO" id="GO:0009279">
    <property type="term" value="C:cell outer membrane"/>
    <property type="evidence" value="ECO:0007669"/>
    <property type="project" value="UniProtKB-SubCell"/>
</dbReference>
<keyword evidence="2 4" id="KW-0472">Membrane</keyword>
<dbReference type="RefSeq" id="WP_200275154.1">
    <property type="nucleotide sequence ID" value="NZ_CP066802.1"/>
</dbReference>
<dbReference type="Proteomes" id="UP000595895">
    <property type="component" value="Chromosome"/>
</dbReference>
<keyword evidence="3" id="KW-0998">Cell outer membrane</keyword>
<feature type="region of interest" description="Disordered" evidence="5">
    <location>
        <begin position="38"/>
        <end position="69"/>
    </location>
</feature>
<reference evidence="8 9" key="1">
    <citation type="submission" date="2020-12" db="EMBL/GenBank/DDBJ databases">
        <authorList>
            <person name="Zhou J."/>
        </authorList>
    </citation>
    <scope>NUCLEOTIDE SEQUENCE [LARGE SCALE GENOMIC DNA]</scope>
    <source>
        <strain evidence="8 9">CCUG 61299</strain>
    </source>
</reference>
<dbReference type="EMBL" id="CP066802">
    <property type="protein sequence ID" value="QQM66963.1"/>
    <property type="molecule type" value="Genomic_DNA"/>
</dbReference>
<dbReference type="PROSITE" id="PS51257">
    <property type="entry name" value="PROKAR_LIPOPROTEIN"/>
    <property type="match status" value="1"/>
</dbReference>
<dbReference type="CDD" id="cd07185">
    <property type="entry name" value="OmpA_C-like"/>
    <property type="match status" value="1"/>
</dbReference>
<accession>A0A7T7M8N8</accession>
<evidence type="ECO:0000313" key="9">
    <source>
        <dbReference type="Proteomes" id="UP000595895"/>
    </source>
</evidence>
<dbReference type="PROSITE" id="PS51318">
    <property type="entry name" value="TAT"/>
    <property type="match status" value="1"/>
</dbReference>
<feature type="compositionally biased region" description="Low complexity" evidence="5">
    <location>
        <begin position="50"/>
        <end position="69"/>
    </location>
</feature>
<dbReference type="Gene3D" id="3.30.1330.60">
    <property type="entry name" value="OmpA-like domain"/>
    <property type="match status" value="1"/>
</dbReference>
<dbReference type="Pfam" id="PF00691">
    <property type="entry name" value="OmpA"/>
    <property type="match status" value="1"/>
</dbReference>
<evidence type="ECO:0000313" key="8">
    <source>
        <dbReference type="EMBL" id="QQM66963.1"/>
    </source>
</evidence>
<evidence type="ECO:0000259" key="7">
    <source>
        <dbReference type="PROSITE" id="PS51123"/>
    </source>
</evidence>
<comment type="subcellular location">
    <subcellularLocation>
        <location evidence="1">Cell outer membrane</location>
    </subcellularLocation>
</comment>
<dbReference type="InterPro" id="IPR006664">
    <property type="entry name" value="OMP_bac"/>
</dbReference>
<dbReference type="AlphaFoldDB" id="A0A7T7M8N8"/>
<evidence type="ECO:0000256" key="5">
    <source>
        <dbReference type="SAM" id="MobiDB-lite"/>
    </source>
</evidence>
<dbReference type="KEGG" id="awe:JG540_07875"/>
<feature type="domain" description="OmpA-like" evidence="7">
    <location>
        <begin position="248"/>
        <end position="367"/>
    </location>
</feature>
<evidence type="ECO:0000256" key="3">
    <source>
        <dbReference type="ARBA" id="ARBA00023237"/>
    </source>
</evidence>
<proteinExistence type="predicted"/>
<keyword evidence="6" id="KW-0732">Signal</keyword>
<evidence type="ECO:0000256" key="1">
    <source>
        <dbReference type="ARBA" id="ARBA00004442"/>
    </source>
</evidence>